<dbReference type="PANTHER" id="PTHR31339">
    <property type="entry name" value="PECTIN LYASE-RELATED"/>
    <property type="match status" value="1"/>
</dbReference>
<dbReference type="PANTHER" id="PTHR31339:SF50">
    <property type="entry name" value="PECTIN LYASE-LIKE SUPERFAMILY PROTEIN"/>
    <property type="match status" value="1"/>
</dbReference>
<evidence type="ECO:0000313" key="2">
    <source>
        <dbReference type="Proteomes" id="UP001154282"/>
    </source>
</evidence>
<comment type="caution">
    <text evidence="1">The sequence shown here is derived from an EMBL/GenBank/DDBJ whole genome shotgun (WGS) entry which is preliminary data.</text>
</comment>
<dbReference type="InterPro" id="IPR051801">
    <property type="entry name" value="GH28_Enzymes"/>
</dbReference>
<dbReference type="InterPro" id="IPR011050">
    <property type="entry name" value="Pectin_lyase_fold/virulence"/>
</dbReference>
<proteinExistence type="predicted"/>
<gene>
    <name evidence="1" type="ORF">LITE_LOCUS38498</name>
</gene>
<dbReference type="AlphaFoldDB" id="A0AAV0PGQ1"/>
<accession>A0AAV0PGQ1</accession>
<keyword evidence="2" id="KW-1185">Reference proteome</keyword>
<name>A0AAV0PGQ1_9ROSI</name>
<dbReference type="EMBL" id="CAMGYJ010000009">
    <property type="protein sequence ID" value="CAI0470259.1"/>
    <property type="molecule type" value="Genomic_DNA"/>
</dbReference>
<protein>
    <submittedName>
        <fullName evidence="1">Uncharacterized protein</fullName>
    </submittedName>
</protein>
<dbReference type="Proteomes" id="UP001154282">
    <property type="component" value="Unassembled WGS sequence"/>
</dbReference>
<reference evidence="1" key="1">
    <citation type="submission" date="2022-08" db="EMBL/GenBank/DDBJ databases">
        <authorList>
            <person name="Gutierrez-Valencia J."/>
        </authorList>
    </citation>
    <scope>NUCLEOTIDE SEQUENCE</scope>
</reference>
<evidence type="ECO:0000313" key="1">
    <source>
        <dbReference type="EMBL" id="CAI0470259.1"/>
    </source>
</evidence>
<organism evidence="1 2">
    <name type="scientific">Linum tenue</name>
    <dbReference type="NCBI Taxonomy" id="586396"/>
    <lineage>
        <taxon>Eukaryota</taxon>
        <taxon>Viridiplantae</taxon>
        <taxon>Streptophyta</taxon>
        <taxon>Embryophyta</taxon>
        <taxon>Tracheophyta</taxon>
        <taxon>Spermatophyta</taxon>
        <taxon>Magnoliopsida</taxon>
        <taxon>eudicotyledons</taxon>
        <taxon>Gunneridae</taxon>
        <taxon>Pentapetalae</taxon>
        <taxon>rosids</taxon>
        <taxon>fabids</taxon>
        <taxon>Malpighiales</taxon>
        <taxon>Linaceae</taxon>
        <taxon>Linum</taxon>
    </lineage>
</organism>
<dbReference type="SUPFAM" id="SSF51126">
    <property type="entry name" value="Pectin lyase-like"/>
    <property type="match status" value="1"/>
</dbReference>
<sequence>MAADNVSMAARLEGIAGDPFTQICISNVTIGMAAKAKKVPWTCSDVGGITAGVSPRPCDLLPEQGPGKMEEGCNFPTETLPIDSVELKTCSYKINY</sequence>